<dbReference type="KEGG" id="vg:64767088"/>
<evidence type="ECO:0000313" key="1">
    <source>
        <dbReference type="EMBL" id="QDH91842.1"/>
    </source>
</evidence>
<name>A0A514DE02_9CAUD</name>
<keyword evidence="2" id="KW-1185">Reference proteome</keyword>
<sequence>MILTAEQIRAANTCPDCAKRQVDVDVCEDFTALHDAVWRKFGFCACALAEHLEGTYPRVIIEVLHDPGCPRIEQEFPGLWEAQIHPLDLPAEHPWVLKAIARGVLDPADTLPPPENTR</sequence>
<organism evidence="1 2">
    <name type="scientific">Mycobacterium phage Phrappuccino</name>
    <dbReference type="NCBI Taxonomy" id="2591223"/>
    <lineage>
        <taxon>Viruses</taxon>
        <taxon>Duplodnaviria</taxon>
        <taxon>Heunggongvirae</taxon>
        <taxon>Uroviricota</taxon>
        <taxon>Caudoviricetes</taxon>
        <taxon>Phrappuccinovirus</taxon>
        <taxon>Phrappuccinovirus phrappuccino</taxon>
        <taxon>Phreappuccinovirus Phrappuccino</taxon>
    </lineage>
</organism>
<dbReference type="Proteomes" id="UP000316777">
    <property type="component" value="Segment"/>
</dbReference>
<gene>
    <name evidence="1" type="primary">167</name>
    <name evidence="1" type="ORF">SEA_PHRAPPUCCINO_167</name>
</gene>
<proteinExistence type="predicted"/>
<evidence type="ECO:0000313" key="2">
    <source>
        <dbReference type="Proteomes" id="UP000316777"/>
    </source>
</evidence>
<reference evidence="1 2" key="1">
    <citation type="submission" date="2019-05" db="EMBL/GenBank/DDBJ databases">
        <authorList>
            <person name="Pope W.H."/>
            <person name="Garlena R.A."/>
            <person name="Russell D.A."/>
            <person name="Jacobs-Sera D."/>
            <person name="Hatfull G.F."/>
        </authorList>
    </citation>
    <scope>NUCLEOTIDE SEQUENCE [LARGE SCALE GENOMIC DNA]</scope>
</reference>
<dbReference type="GeneID" id="64767088"/>
<dbReference type="EMBL" id="MK937592">
    <property type="protein sequence ID" value="QDH91842.1"/>
    <property type="molecule type" value="Genomic_DNA"/>
</dbReference>
<protein>
    <submittedName>
        <fullName evidence="1">Uncharacterized protein</fullName>
    </submittedName>
</protein>
<accession>A0A514DE02</accession>
<dbReference type="RefSeq" id="YP_010059856.1">
    <property type="nucleotide sequence ID" value="NC_054727.1"/>
</dbReference>